<sequence>MITERSKLSIVILLLLVTVAEQQAPKGKKRAVDPEAYLDACGITLLHGYACQEHSVLTKDGYILKMQRLSGKGRGRSEKAKIGQPVFLQHGLFRSSIDWLINRPDQSLAFLLADAGYDVWLGNVRGNTYSKQHVSLNPTMKRFWRFTFDQMAEYDLPAMVDYVLDFTNHSSLHYVGYSQGNLIGFACFSEAPDWAKDKIKSFHAFAPIAFLGNVKSAFASLRPFFWFLNWMLEQFGKEFLPKRKFVRWLGEKLCAGRAAFLCKNVLLLIGDYHPKSVNATRMPVYLAHSSDGTSTMNVAHFGQLLATRSMQKFDYGFEGNMKHYGQPEPPLYHPERNPVPTAMYCGSDDLMSDQLDVKRLSEQTRNLLGIYEYEGIHHLDFTWGLNVVSTVYAQFMQVLSAQCA</sequence>
<proteinExistence type="inferred from homology"/>
<reference evidence="11" key="1">
    <citation type="journal article" date="2014" name="Nat. Genet.">
        <title>Genome and transcriptome of the porcine whipworm Trichuris suis.</title>
        <authorList>
            <person name="Jex A.R."/>
            <person name="Nejsum P."/>
            <person name="Schwarz E.M."/>
            <person name="Hu L."/>
            <person name="Young N.D."/>
            <person name="Hall R.S."/>
            <person name="Korhonen P.K."/>
            <person name="Liao S."/>
            <person name="Thamsborg S."/>
            <person name="Xia J."/>
            <person name="Xu P."/>
            <person name="Wang S."/>
            <person name="Scheerlinck J.P."/>
            <person name="Hofmann A."/>
            <person name="Sternberg P.W."/>
            <person name="Wang J."/>
            <person name="Gasser R.B."/>
        </authorList>
    </citation>
    <scope>NUCLEOTIDE SEQUENCE [LARGE SCALE GENOMIC DNA]</scope>
    <source>
        <strain evidence="11">DCEP-RM93F</strain>
    </source>
</reference>
<dbReference type="EMBL" id="KL367521">
    <property type="protein sequence ID" value="KFD66747.1"/>
    <property type="molecule type" value="Genomic_DNA"/>
</dbReference>
<feature type="domain" description="Partial AB-hydrolase lipase" evidence="10">
    <location>
        <begin position="46"/>
        <end position="102"/>
    </location>
</feature>
<evidence type="ECO:0000256" key="5">
    <source>
        <dbReference type="ARBA" id="ARBA00023098"/>
    </source>
</evidence>
<dbReference type="AlphaFoldDB" id="A0A085NBA1"/>
<dbReference type="SUPFAM" id="SSF53474">
    <property type="entry name" value="alpha/beta-Hydrolases"/>
    <property type="match status" value="1"/>
</dbReference>
<evidence type="ECO:0000256" key="1">
    <source>
        <dbReference type="ARBA" id="ARBA00010701"/>
    </source>
</evidence>
<evidence type="ECO:0000256" key="7">
    <source>
        <dbReference type="PIRNR" id="PIRNR000862"/>
    </source>
</evidence>
<feature type="chain" id="PRO_5001795771" description="Lipase" evidence="9">
    <location>
        <begin position="23"/>
        <end position="404"/>
    </location>
</feature>
<evidence type="ECO:0000256" key="2">
    <source>
        <dbReference type="ARBA" id="ARBA00022729"/>
    </source>
</evidence>
<evidence type="ECO:0000256" key="4">
    <source>
        <dbReference type="ARBA" id="ARBA00022963"/>
    </source>
</evidence>
<evidence type="ECO:0000256" key="8">
    <source>
        <dbReference type="PIRSR" id="PIRSR000862-1"/>
    </source>
</evidence>
<name>A0A085NBA1_9BILA</name>
<dbReference type="FunFam" id="3.40.50.1820:FF:000057">
    <property type="entry name" value="Lipase"/>
    <property type="match status" value="1"/>
</dbReference>
<protein>
    <recommendedName>
        <fullName evidence="7">Lipase</fullName>
    </recommendedName>
</protein>
<evidence type="ECO:0000259" key="10">
    <source>
        <dbReference type="Pfam" id="PF04083"/>
    </source>
</evidence>
<dbReference type="InterPro" id="IPR025483">
    <property type="entry name" value="Lipase_euk"/>
</dbReference>
<feature type="active site" description="Nucleophile" evidence="8">
    <location>
        <position position="178"/>
    </location>
</feature>
<feature type="active site" description="Charge relay system" evidence="8">
    <location>
        <position position="378"/>
    </location>
</feature>
<keyword evidence="5" id="KW-0443">Lipid metabolism</keyword>
<dbReference type="GO" id="GO:0016788">
    <property type="term" value="F:hydrolase activity, acting on ester bonds"/>
    <property type="evidence" value="ECO:0007669"/>
    <property type="project" value="InterPro"/>
</dbReference>
<accession>A0A085NBA1</accession>
<evidence type="ECO:0000313" key="11">
    <source>
        <dbReference type="EMBL" id="KFD66747.1"/>
    </source>
</evidence>
<dbReference type="Pfam" id="PF04083">
    <property type="entry name" value="Abhydro_lipase"/>
    <property type="match status" value="1"/>
</dbReference>
<keyword evidence="6" id="KW-0325">Glycoprotein</keyword>
<gene>
    <name evidence="11" type="ORF">M514_06850</name>
</gene>
<dbReference type="PIRSF" id="PIRSF000862">
    <property type="entry name" value="Steryl_ester_lip"/>
    <property type="match status" value="1"/>
</dbReference>
<keyword evidence="3 7" id="KW-0378">Hydrolase</keyword>
<evidence type="ECO:0000256" key="6">
    <source>
        <dbReference type="ARBA" id="ARBA00023180"/>
    </source>
</evidence>
<organism evidence="11">
    <name type="scientific">Trichuris suis</name>
    <name type="common">pig whipworm</name>
    <dbReference type="NCBI Taxonomy" id="68888"/>
    <lineage>
        <taxon>Eukaryota</taxon>
        <taxon>Metazoa</taxon>
        <taxon>Ecdysozoa</taxon>
        <taxon>Nematoda</taxon>
        <taxon>Enoplea</taxon>
        <taxon>Dorylaimia</taxon>
        <taxon>Trichinellida</taxon>
        <taxon>Trichuridae</taxon>
        <taxon>Trichuris</taxon>
    </lineage>
</organism>
<dbReference type="Gene3D" id="3.40.50.1820">
    <property type="entry name" value="alpha/beta hydrolase"/>
    <property type="match status" value="1"/>
</dbReference>
<keyword evidence="2 9" id="KW-0732">Signal</keyword>
<dbReference type="GO" id="GO:0016042">
    <property type="term" value="P:lipid catabolic process"/>
    <property type="evidence" value="ECO:0007669"/>
    <property type="project" value="UniProtKB-KW"/>
</dbReference>
<keyword evidence="4 7" id="KW-0442">Lipid degradation</keyword>
<dbReference type="Proteomes" id="UP000030758">
    <property type="component" value="Unassembled WGS sequence"/>
</dbReference>
<dbReference type="InterPro" id="IPR029058">
    <property type="entry name" value="AB_hydrolase_fold"/>
</dbReference>
<comment type="similarity">
    <text evidence="1 7">Belongs to the AB hydrolase superfamily. Lipase family.</text>
</comment>
<evidence type="ECO:0000256" key="3">
    <source>
        <dbReference type="ARBA" id="ARBA00022801"/>
    </source>
</evidence>
<feature type="signal peptide" evidence="9">
    <location>
        <begin position="1"/>
        <end position="22"/>
    </location>
</feature>
<dbReference type="PANTHER" id="PTHR11005">
    <property type="entry name" value="LYSOSOMAL ACID LIPASE-RELATED"/>
    <property type="match status" value="1"/>
</dbReference>
<feature type="active site" description="Charge relay system" evidence="8">
    <location>
        <position position="349"/>
    </location>
</feature>
<evidence type="ECO:0000256" key="9">
    <source>
        <dbReference type="SAM" id="SignalP"/>
    </source>
</evidence>
<dbReference type="InterPro" id="IPR006693">
    <property type="entry name" value="AB_hydrolase_lipase"/>
</dbReference>